<dbReference type="EMBL" id="CP001804">
    <property type="protein sequence ID" value="ACY19209.1"/>
    <property type="molecule type" value="Genomic_DNA"/>
</dbReference>
<feature type="transmembrane region" description="Helical" evidence="1">
    <location>
        <begin position="103"/>
        <end position="124"/>
    </location>
</feature>
<feature type="transmembrane region" description="Helical" evidence="1">
    <location>
        <begin position="71"/>
        <end position="91"/>
    </location>
</feature>
<keyword evidence="1" id="KW-0472">Membrane</keyword>
<evidence type="ECO:0000256" key="2">
    <source>
        <dbReference type="SAM" id="SignalP"/>
    </source>
</evidence>
<feature type="signal peptide" evidence="2">
    <location>
        <begin position="1"/>
        <end position="27"/>
    </location>
</feature>
<dbReference type="RefSeq" id="WP_012831801.1">
    <property type="nucleotide sequence ID" value="NC_013440.1"/>
</dbReference>
<dbReference type="HOGENOM" id="CLU_1718392_0_0_7"/>
<proteinExistence type="predicted"/>
<keyword evidence="1" id="KW-1133">Transmembrane helix</keyword>
<gene>
    <name evidence="3" type="ordered locus">Hoch_6745</name>
</gene>
<evidence type="ECO:0000313" key="4">
    <source>
        <dbReference type="Proteomes" id="UP000001880"/>
    </source>
</evidence>
<dbReference type="Proteomes" id="UP000001880">
    <property type="component" value="Chromosome"/>
</dbReference>
<keyword evidence="4" id="KW-1185">Reference proteome</keyword>
<protein>
    <recommendedName>
        <fullName evidence="5">Integral membrane protein</fullName>
    </recommendedName>
</protein>
<reference evidence="3 4" key="1">
    <citation type="journal article" date="2010" name="Stand. Genomic Sci.">
        <title>Complete genome sequence of Haliangium ochraceum type strain (SMP-2).</title>
        <authorList>
            <consortium name="US DOE Joint Genome Institute (JGI-PGF)"/>
            <person name="Ivanova N."/>
            <person name="Daum C."/>
            <person name="Lang E."/>
            <person name="Abt B."/>
            <person name="Kopitz M."/>
            <person name="Saunders E."/>
            <person name="Lapidus A."/>
            <person name="Lucas S."/>
            <person name="Glavina Del Rio T."/>
            <person name="Nolan M."/>
            <person name="Tice H."/>
            <person name="Copeland A."/>
            <person name="Cheng J.F."/>
            <person name="Chen F."/>
            <person name="Bruce D."/>
            <person name="Goodwin L."/>
            <person name="Pitluck S."/>
            <person name="Mavromatis K."/>
            <person name="Pati A."/>
            <person name="Mikhailova N."/>
            <person name="Chen A."/>
            <person name="Palaniappan K."/>
            <person name="Land M."/>
            <person name="Hauser L."/>
            <person name="Chang Y.J."/>
            <person name="Jeffries C.D."/>
            <person name="Detter J.C."/>
            <person name="Brettin T."/>
            <person name="Rohde M."/>
            <person name="Goker M."/>
            <person name="Bristow J."/>
            <person name="Markowitz V."/>
            <person name="Eisen J.A."/>
            <person name="Hugenholtz P."/>
            <person name="Kyrpides N.C."/>
            <person name="Klenk H.P."/>
        </authorList>
    </citation>
    <scope>NUCLEOTIDE SEQUENCE [LARGE SCALE GENOMIC DNA]</scope>
    <source>
        <strain evidence="4">DSM 14365 / CIP 107738 / JCM 11303 / AJ 13395 / SMP-2</strain>
    </source>
</reference>
<dbReference type="KEGG" id="hoh:Hoch_6745"/>
<dbReference type="AlphaFoldDB" id="D0LT73"/>
<sequence>MPLPLSVFSFQPLALALPSAMSTDVSAAAAAMATATKVALLSAGVFFMVGLLTGVWKYLAIRRSAEAQAPVYVDVAHRAALLYSFAALLLARFTELSPFSDAVTLLATLAPLAFFAFAITTYVIHGVLRDTDNQLERPHRLGRHVLPPVVIAAFMWMLIIAEIGGFAVLFAGVCMTLF</sequence>
<evidence type="ECO:0000256" key="1">
    <source>
        <dbReference type="SAM" id="Phobius"/>
    </source>
</evidence>
<dbReference type="STRING" id="502025.Hoch_6745"/>
<feature type="transmembrane region" description="Helical" evidence="1">
    <location>
        <begin position="145"/>
        <end position="173"/>
    </location>
</feature>
<name>D0LT73_HALO1</name>
<feature type="transmembrane region" description="Helical" evidence="1">
    <location>
        <begin position="39"/>
        <end position="59"/>
    </location>
</feature>
<evidence type="ECO:0000313" key="3">
    <source>
        <dbReference type="EMBL" id="ACY19209.1"/>
    </source>
</evidence>
<keyword evidence="2" id="KW-0732">Signal</keyword>
<dbReference type="eggNOG" id="ENOG5032UCF">
    <property type="taxonomic scope" value="Bacteria"/>
</dbReference>
<organism evidence="3 4">
    <name type="scientific">Haliangium ochraceum (strain DSM 14365 / JCM 11303 / SMP-2)</name>
    <dbReference type="NCBI Taxonomy" id="502025"/>
    <lineage>
        <taxon>Bacteria</taxon>
        <taxon>Pseudomonadati</taxon>
        <taxon>Myxococcota</taxon>
        <taxon>Polyangia</taxon>
        <taxon>Haliangiales</taxon>
        <taxon>Kofleriaceae</taxon>
        <taxon>Haliangium</taxon>
    </lineage>
</organism>
<evidence type="ECO:0008006" key="5">
    <source>
        <dbReference type="Google" id="ProtNLM"/>
    </source>
</evidence>
<accession>D0LT73</accession>
<keyword evidence="1" id="KW-0812">Transmembrane</keyword>
<feature type="chain" id="PRO_5003010572" description="Integral membrane protein" evidence="2">
    <location>
        <begin position="28"/>
        <end position="178"/>
    </location>
</feature>